<sequence length="257" mass="27926">PAAIPTTIPAAIPAAAAANATTLQNPRRRQLPVRYRTSNVVHTGPDEGEVFDLDNVSGDEEELGNLPVPVVAMAPVGSNPSPLQTVNSTVRTDPLATGNLKQSKGPTDISHFYRIDPDTKSKTCIPCETLHNIDTTHKVMVYAGSTSSSAPRTHAFTHHTELYLEAAEHFGWRIQIKDLNERLAEGWSLTTIRERLKKSPCTMQSLGPPPNQGTGALLVGTGSPHDVIPDFTLDEMHRQIVKFIVADDQVSRSLCLQ</sequence>
<dbReference type="HOGENOM" id="CLU_960353_0_0_1"/>
<dbReference type="Proteomes" id="UP000054485">
    <property type="component" value="Unassembled WGS sequence"/>
</dbReference>
<evidence type="ECO:0000313" key="1">
    <source>
        <dbReference type="EMBL" id="KIK32545.1"/>
    </source>
</evidence>
<gene>
    <name evidence="1" type="ORF">CY34DRAFT_40554</name>
</gene>
<reference evidence="1 2" key="1">
    <citation type="submission" date="2014-04" db="EMBL/GenBank/DDBJ databases">
        <authorList>
            <consortium name="DOE Joint Genome Institute"/>
            <person name="Kuo A."/>
            <person name="Ruytinx J."/>
            <person name="Rineau F."/>
            <person name="Colpaert J."/>
            <person name="Kohler A."/>
            <person name="Nagy L.G."/>
            <person name="Floudas D."/>
            <person name="Copeland A."/>
            <person name="Barry K.W."/>
            <person name="Cichocki N."/>
            <person name="Veneault-Fourrey C."/>
            <person name="LaButti K."/>
            <person name="Lindquist E.A."/>
            <person name="Lipzen A."/>
            <person name="Lundell T."/>
            <person name="Morin E."/>
            <person name="Murat C."/>
            <person name="Sun H."/>
            <person name="Tunlid A."/>
            <person name="Henrissat B."/>
            <person name="Grigoriev I.V."/>
            <person name="Hibbett D.S."/>
            <person name="Martin F."/>
            <person name="Nordberg H.P."/>
            <person name="Cantor M.N."/>
            <person name="Hua S.X."/>
        </authorList>
    </citation>
    <scope>NUCLEOTIDE SEQUENCE [LARGE SCALE GENOMIC DNA]</scope>
    <source>
        <strain evidence="1 2">UH-Slu-Lm8-n1</strain>
    </source>
</reference>
<reference evidence="2" key="2">
    <citation type="submission" date="2015-01" db="EMBL/GenBank/DDBJ databases">
        <title>Evolutionary Origins and Diversification of the Mycorrhizal Mutualists.</title>
        <authorList>
            <consortium name="DOE Joint Genome Institute"/>
            <consortium name="Mycorrhizal Genomics Consortium"/>
            <person name="Kohler A."/>
            <person name="Kuo A."/>
            <person name="Nagy L.G."/>
            <person name="Floudas D."/>
            <person name="Copeland A."/>
            <person name="Barry K.W."/>
            <person name="Cichocki N."/>
            <person name="Veneault-Fourrey C."/>
            <person name="LaButti K."/>
            <person name="Lindquist E.A."/>
            <person name="Lipzen A."/>
            <person name="Lundell T."/>
            <person name="Morin E."/>
            <person name="Murat C."/>
            <person name="Riley R."/>
            <person name="Ohm R."/>
            <person name="Sun H."/>
            <person name="Tunlid A."/>
            <person name="Henrissat B."/>
            <person name="Grigoriev I.V."/>
            <person name="Hibbett D.S."/>
            <person name="Martin F."/>
        </authorList>
    </citation>
    <scope>NUCLEOTIDE SEQUENCE [LARGE SCALE GENOMIC DNA]</scope>
    <source>
        <strain evidence="2">UH-Slu-Lm8-n1</strain>
    </source>
</reference>
<proteinExistence type="predicted"/>
<protein>
    <submittedName>
        <fullName evidence="1">Uncharacterized protein</fullName>
    </submittedName>
</protein>
<accession>A0A0C9Z582</accession>
<keyword evidence="2" id="KW-1185">Reference proteome</keyword>
<organism evidence="1 2">
    <name type="scientific">Suillus luteus UH-Slu-Lm8-n1</name>
    <dbReference type="NCBI Taxonomy" id="930992"/>
    <lineage>
        <taxon>Eukaryota</taxon>
        <taxon>Fungi</taxon>
        <taxon>Dikarya</taxon>
        <taxon>Basidiomycota</taxon>
        <taxon>Agaricomycotina</taxon>
        <taxon>Agaricomycetes</taxon>
        <taxon>Agaricomycetidae</taxon>
        <taxon>Boletales</taxon>
        <taxon>Suillineae</taxon>
        <taxon>Suillaceae</taxon>
        <taxon>Suillus</taxon>
    </lineage>
</organism>
<feature type="non-terminal residue" evidence="1">
    <location>
        <position position="1"/>
    </location>
</feature>
<feature type="non-terminal residue" evidence="1">
    <location>
        <position position="257"/>
    </location>
</feature>
<dbReference type="OrthoDB" id="2685925at2759"/>
<dbReference type="EMBL" id="KN836198">
    <property type="protein sequence ID" value="KIK32545.1"/>
    <property type="molecule type" value="Genomic_DNA"/>
</dbReference>
<name>A0A0C9Z582_9AGAM</name>
<evidence type="ECO:0000313" key="2">
    <source>
        <dbReference type="Proteomes" id="UP000054485"/>
    </source>
</evidence>
<dbReference type="AlphaFoldDB" id="A0A0C9Z582"/>
<dbReference type="InParanoid" id="A0A0C9Z582"/>